<dbReference type="Proteomes" id="UP000289340">
    <property type="component" value="Chromosome 4"/>
</dbReference>
<dbReference type="SUPFAM" id="SSF111331">
    <property type="entry name" value="NAD kinase/diacylglycerol kinase-like"/>
    <property type="match status" value="1"/>
</dbReference>
<reference evidence="8 9" key="1">
    <citation type="submission" date="2018-09" db="EMBL/GenBank/DDBJ databases">
        <title>A high-quality reference genome of wild soybean provides a powerful tool to mine soybean genomes.</title>
        <authorList>
            <person name="Xie M."/>
            <person name="Chung C.Y.L."/>
            <person name="Li M.-W."/>
            <person name="Wong F.-L."/>
            <person name="Chan T.-F."/>
            <person name="Lam H.-M."/>
        </authorList>
    </citation>
    <scope>NUCLEOTIDE SEQUENCE [LARGE SCALE GENOMIC DNA]</scope>
    <source>
        <strain evidence="9">cv. W05</strain>
        <tissue evidence="8">Hypocotyl of etiolated seedlings</tissue>
    </source>
</reference>
<comment type="caution">
    <text evidence="8">The sequence shown here is derived from an EMBL/GenBank/DDBJ whole genome shotgun (WGS) entry which is preliminary data.</text>
</comment>
<feature type="domain" description="DSP-PTPase phosphatase fused to NAD+ Kinase" evidence="7">
    <location>
        <begin position="235"/>
        <end position="395"/>
    </location>
</feature>
<evidence type="ECO:0000256" key="4">
    <source>
        <dbReference type="ARBA" id="ARBA00022857"/>
    </source>
</evidence>
<dbReference type="InterPro" id="IPR029021">
    <property type="entry name" value="Prot-tyrosine_phosphatase-like"/>
</dbReference>
<dbReference type="Pfam" id="PF20143">
    <property type="entry name" value="NAD_kinase_C"/>
    <property type="match status" value="1"/>
</dbReference>
<name>A0A445L4W0_GLYSO</name>
<dbReference type="Gene3D" id="3.40.50.10330">
    <property type="entry name" value="Probable inorganic polyphosphate/atp-NAD kinase, domain 1"/>
    <property type="match status" value="1"/>
</dbReference>
<feature type="region of interest" description="Disordered" evidence="6">
    <location>
        <begin position="421"/>
        <end position="452"/>
    </location>
</feature>
<dbReference type="PANTHER" id="PTHR20275:SF32">
    <property type="entry name" value="NAD_NADH KINASE FAMILY PROTEIN"/>
    <property type="match status" value="1"/>
</dbReference>
<dbReference type="PANTHER" id="PTHR20275">
    <property type="entry name" value="NAD KINASE"/>
    <property type="match status" value="1"/>
</dbReference>
<gene>
    <name evidence="8" type="ORF">D0Y65_010720</name>
</gene>
<dbReference type="GO" id="GO:0019674">
    <property type="term" value="P:NAD+ metabolic process"/>
    <property type="evidence" value="ECO:0007669"/>
    <property type="project" value="InterPro"/>
</dbReference>
<feature type="compositionally biased region" description="Polar residues" evidence="6">
    <location>
        <begin position="423"/>
        <end position="446"/>
    </location>
</feature>
<proteinExistence type="inferred from homology"/>
<dbReference type="EMBL" id="QZWG01000004">
    <property type="protein sequence ID" value="RZC18196.1"/>
    <property type="molecule type" value="Genomic_DNA"/>
</dbReference>
<dbReference type="InterPro" id="IPR017438">
    <property type="entry name" value="ATP-NAD_kinase_N"/>
</dbReference>
<dbReference type="Gene3D" id="2.60.200.30">
    <property type="entry name" value="Probable inorganic polyphosphate/atp-NAD kinase, domain 2"/>
    <property type="match status" value="1"/>
</dbReference>
<evidence type="ECO:0000256" key="5">
    <source>
        <dbReference type="ARBA" id="ARBA00023027"/>
    </source>
</evidence>
<feature type="compositionally biased region" description="Basic and acidic residues" evidence="6">
    <location>
        <begin position="514"/>
        <end position="534"/>
    </location>
</feature>
<keyword evidence="5" id="KW-0520">NAD</keyword>
<evidence type="ECO:0000313" key="8">
    <source>
        <dbReference type="EMBL" id="RZC18196.1"/>
    </source>
</evidence>
<dbReference type="InterPro" id="IPR017437">
    <property type="entry name" value="ATP-NAD_kinase_PpnK-typ_C"/>
</dbReference>
<dbReference type="GO" id="GO:0006741">
    <property type="term" value="P:NADP+ biosynthetic process"/>
    <property type="evidence" value="ECO:0007669"/>
    <property type="project" value="InterPro"/>
</dbReference>
<evidence type="ECO:0000313" key="9">
    <source>
        <dbReference type="Proteomes" id="UP000289340"/>
    </source>
</evidence>
<dbReference type="InterPro" id="IPR016064">
    <property type="entry name" value="NAD/diacylglycerol_kinase_sf"/>
</dbReference>
<evidence type="ECO:0000259" key="7">
    <source>
        <dbReference type="Pfam" id="PF22741"/>
    </source>
</evidence>
<dbReference type="FunFam" id="3.40.50.10330:FF:000019">
    <property type="entry name" value="NAD kinase 2, chloroplastic"/>
    <property type="match status" value="1"/>
</dbReference>
<keyword evidence="3 8" id="KW-0418">Kinase</keyword>
<evidence type="ECO:0000256" key="1">
    <source>
        <dbReference type="ARBA" id="ARBA00010995"/>
    </source>
</evidence>
<feature type="region of interest" description="Disordered" evidence="6">
    <location>
        <begin position="500"/>
        <end position="543"/>
    </location>
</feature>
<dbReference type="Gene3D" id="3.90.190.10">
    <property type="entry name" value="Protein tyrosine phosphatase superfamily"/>
    <property type="match status" value="1"/>
</dbReference>
<evidence type="ECO:0000256" key="3">
    <source>
        <dbReference type="ARBA" id="ARBA00022777"/>
    </source>
</evidence>
<dbReference type="AlphaFoldDB" id="A0A445L4W0"/>
<sequence>MLARSLCTCHMVFSVDRITPTFVSVFSGNARVLAFRFQLRRNTHLVTAQLSNSFSFNFGLDSQSLNSIQSHAPSRLPWTGPVPGDIAEVEAYCRIFRSSERLHSALMDALCNPLTGECSVSYEVLSDEKPLLEDKIVSVLGCIVALVNGGRQDVLSGRSSIGTPFRSTEVGMMEDTLPPLALFRSEMKKCCESLHVALENYFIPGDDRSLDVWRKLQRLKNVCYDSGFPHGEDYPSPEIFANWSPVYLFTSKEDMDSKESEAAFCMGGQVTEEGLKWLLDKGYKTIIDLREEDVKDNFYQAAVCDAISSGSIKLVRIPVKVRTAPTMEQVERFASYVSDCSKRPMYLHSKEGVWRTSAMVSRWRQYMTRPASQFFSNQAVISNDMSSYYTIGSGKLQDSMIAEGSSLEKDTNLLQEGLGATHGSASRFDSCSSLKKNNEKTQSNGALSELSPDDIASSQATAATGEGSFPIFSRKTSPLEAQVPPFDIFSKKEMSKFLGSRQIPKPSHFSHQGKRLEGLPDSRNPEPKLVDPEKSSNGSAHVDYPSGSNWKLVNLNNSSSVRTTVNGFSEGEMYYRSDANFSTIVNNDIDNVNTNSQRIGVNKDKTGLALSDEDLGLIEGDMCASSTGVVRVQSRKKAEMFLVRTDGFSCARERVSESSLAFTHPSTQQQMLMWKTTPKTVLLLKKPGEHLMEEAREVASFLYYQEKMNVFVEPDAHDIFARIPGFGFVQTFYTQDTCDLHEKVDFVACLGGDGVILHASNLFRNAIPPVVSFNLGSLGFLTSHNFEDYKQDLQQVIHGNSTRDGVYITLRMRLRCEIFRKGKAVPGKVFDILNEVVVDRGSNPYLSKIECYEHGRLITKVQGDGVIVATPTGSTAYSTAAGGSMVSLSQSCIC</sequence>
<dbReference type="InterPro" id="IPR002504">
    <property type="entry name" value="NADK"/>
</dbReference>
<dbReference type="Pfam" id="PF22741">
    <property type="entry name" value="PTP-NADK"/>
    <property type="match status" value="1"/>
</dbReference>
<dbReference type="SUPFAM" id="SSF52799">
    <property type="entry name" value="(Phosphotyrosine protein) phosphatases II"/>
    <property type="match status" value="1"/>
</dbReference>
<keyword evidence="2 8" id="KW-0808">Transferase</keyword>
<dbReference type="FunFam" id="3.90.190.10:FF:000085">
    <property type="entry name" value="NAD kinase 2 chloroplastic"/>
    <property type="match status" value="1"/>
</dbReference>
<evidence type="ECO:0000256" key="2">
    <source>
        <dbReference type="ARBA" id="ARBA00022679"/>
    </source>
</evidence>
<dbReference type="EC" id="2.7.1.23" evidence="8"/>
<keyword evidence="9" id="KW-1185">Reference proteome</keyword>
<organism evidence="8 9">
    <name type="scientific">Glycine soja</name>
    <name type="common">Wild soybean</name>
    <dbReference type="NCBI Taxonomy" id="3848"/>
    <lineage>
        <taxon>Eukaryota</taxon>
        <taxon>Viridiplantae</taxon>
        <taxon>Streptophyta</taxon>
        <taxon>Embryophyta</taxon>
        <taxon>Tracheophyta</taxon>
        <taxon>Spermatophyta</taxon>
        <taxon>Magnoliopsida</taxon>
        <taxon>eudicotyledons</taxon>
        <taxon>Gunneridae</taxon>
        <taxon>Pentapetalae</taxon>
        <taxon>rosids</taxon>
        <taxon>fabids</taxon>
        <taxon>Fabales</taxon>
        <taxon>Fabaceae</taxon>
        <taxon>Papilionoideae</taxon>
        <taxon>50 kb inversion clade</taxon>
        <taxon>NPAAA clade</taxon>
        <taxon>indigoferoid/millettioid clade</taxon>
        <taxon>Phaseoleae</taxon>
        <taxon>Glycine</taxon>
        <taxon>Glycine subgen. Soja</taxon>
    </lineage>
</organism>
<dbReference type="GO" id="GO:0003951">
    <property type="term" value="F:NAD+ kinase activity"/>
    <property type="evidence" value="ECO:0007669"/>
    <property type="project" value="UniProtKB-EC"/>
</dbReference>
<evidence type="ECO:0000256" key="6">
    <source>
        <dbReference type="SAM" id="MobiDB-lite"/>
    </source>
</evidence>
<comment type="similarity">
    <text evidence="1">Belongs to the NAD kinase family.</text>
</comment>
<protein>
    <submittedName>
        <fullName evidence="8">NAD kinase 2, chloroplastic isoform C</fullName>
        <ecNumber evidence="8">2.7.1.23</ecNumber>
    </submittedName>
</protein>
<accession>A0A445L4W0</accession>
<dbReference type="Pfam" id="PF01513">
    <property type="entry name" value="NAD_kinase"/>
    <property type="match status" value="1"/>
</dbReference>
<dbReference type="InterPro" id="IPR055214">
    <property type="entry name" value="PTP-NADK"/>
</dbReference>
<keyword evidence="4" id="KW-0521">NADP</keyword>